<name>A0A5Q4ZAK9_9BURK</name>
<proteinExistence type="predicted"/>
<accession>A0A5Q4ZAK9</accession>
<gene>
    <name evidence="1" type="ORF">PDMSB3_1444</name>
</gene>
<dbReference type="AlphaFoldDB" id="A0A5Q4ZAK9"/>
<keyword evidence="2" id="KW-1185">Reference proteome</keyword>
<evidence type="ECO:0000313" key="1">
    <source>
        <dbReference type="EMBL" id="VVD27901.1"/>
    </source>
</evidence>
<protein>
    <submittedName>
        <fullName evidence="1">Uncharacterized protein</fullName>
    </submittedName>
</protein>
<organism evidence="1 2">
    <name type="scientific">Paraburkholderia dioscoreae</name>
    <dbReference type="NCBI Taxonomy" id="2604047"/>
    <lineage>
        <taxon>Bacteria</taxon>
        <taxon>Pseudomonadati</taxon>
        <taxon>Pseudomonadota</taxon>
        <taxon>Betaproteobacteria</taxon>
        <taxon>Burkholderiales</taxon>
        <taxon>Burkholderiaceae</taxon>
        <taxon>Paraburkholderia</taxon>
    </lineage>
</organism>
<dbReference type="Proteomes" id="UP000325811">
    <property type="component" value="Chromosome I"/>
</dbReference>
<sequence length="52" mass="6288">MMRLRVLVVFIFCEVIKMKDQEILEAQPPSHKQYPALTLWRMSASRKARRQR</sequence>
<dbReference type="EMBL" id="LR699553">
    <property type="protein sequence ID" value="VVD27901.1"/>
    <property type="molecule type" value="Genomic_DNA"/>
</dbReference>
<evidence type="ECO:0000313" key="2">
    <source>
        <dbReference type="Proteomes" id="UP000325811"/>
    </source>
</evidence>
<dbReference type="KEGG" id="pdio:PDMSB3_1444"/>
<reference evidence="1 2" key="1">
    <citation type="submission" date="2019-08" db="EMBL/GenBank/DDBJ databases">
        <authorList>
            <person name="Herpell B J."/>
        </authorList>
    </citation>
    <scope>NUCLEOTIDE SEQUENCE [LARGE SCALE GENOMIC DNA]</scope>
    <source>
        <strain evidence="2">Msb3</strain>
    </source>
</reference>